<accession>A0AAV7M4H8</accession>
<evidence type="ECO:0000313" key="1">
    <source>
        <dbReference type="EMBL" id="KAJ1098392.1"/>
    </source>
</evidence>
<sequence length="111" mass="12267">MRYLGPRGVLSTSPGMDTADAPTLQHGYTIVITPLALHPRECIDEYRTQSLSAHSWKETRVKPYIVVTLQTTTITEEQRLAVSHMSLGLLLGPTTIVHQEGRLRVPYGLGA</sequence>
<name>A0AAV7M4H8_PLEWA</name>
<protein>
    <submittedName>
        <fullName evidence="1">Uncharacterized protein</fullName>
    </submittedName>
</protein>
<keyword evidence="2" id="KW-1185">Reference proteome</keyword>
<dbReference type="AlphaFoldDB" id="A0AAV7M4H8"/>
<evidence type="ECO:0000313" key="2">
    <source>
        <dbReference type="Proteomes" id="UP001066276"/>
    </source>
</evidence>
<proteinExistence type="predicted"/>
<dbReference type="EMBL" id="JANPWB010000014">
    <property type="protein sequence ID" value="KAJ1098392.1"/>
    <property type="molecule type" value="Genomic_DNA"/>
</dbReference>
<gene>
    <name evidence="1" type="ORF">NDU88_003503</name>
</gene>
<comment type="caution">
    <text evidence="1">The sequence shown here is derived from an EMBL/GenBank/DDBJ whole genome shotgun (WGS) entry which is preliminary data.</text>
</comment>
<reference evidence="1" key="1">
    <citation type="journal article" date="2022" name="bioRxiv">
        <title>Sequencing and chromosome-scale assembly of the giantPleurodeles waltlgenome.</title>
        <authorList>
            <person name="Brown T."/>
            <person name="Elewa A."/>
            <person name="Iarovenko S."/>
            <person name="Subramanian E."/>
            <person name="Araus A.J."/>
            <person name="Petzold A."/>
            <person name="Susuki M."/>
            <person name="Suzuki K.-i.T."/>
            <person name="Hayashi T."/>
            <person name="Toyoda A."/>
            <person name="Oliveira C."/>
            <person name="Osipova E."/>
            <person name="Leigh N.D."/>
            <person name="Simon A."/>
            <person name="Yun M.H."/>
        </authorList>
    </citation>
    <scope>NUCLEOTIDE SEQUENCE</scope>
    <source>
        <strain evidence="1">20211129_DDA</strain>
        <tissue evidence="1">Liver</tissue>
    </source>
</reference>
<organism evidence="1 2">
    <name type="scientific">Pleurodeles waltl</name>
    <name type="common">Iberian ribbed newt</name>
    <dbReference type="NCBI Taxonomy" id="8319"/>
    <lineage>
        <taxon>Eukaryota</taxon>
        <taxon>Metazoa</taxon>
        <taxon>Chordata</taxon>
        <taxon>Craniata</taxon>
        <taxon>Vertebrata</taxon>
        <taxon>Euteleostomi</taxon>
        <taxon>Amphibia</taxon>
        <taxon>Batrachia</taxon>
        <taxon>Caudata</taxon>
        <taxon>Salamandroidea</taxon>
        <taxon>Salamandridae</taxon>
        <taxon>Pleurodelinae</taxon>
        <taxon>Pleurodeles</taxon>
    </lineage>
</organism>
<dbReference type="Proteomes" id="UP001066276">
    <property type="component" value="Chromosome 10"/>
</dbReference>